<comment type="similarity">
    <text evidence="1">Belongs to the cyclin family. Cyclin U/P subfamily.</text>
</comment>
<feature type="compositionally biased region" description="Polar residues" evidence="4">
    <location>
        <begin position="25"/>
        <end position="44"/>
    </location>
</feature>
<dbReference type="InterPro" id="IPR013922">
    <property type="entry name" value="Cyclin_PHO80-like"/>
</dbReference>
<proteinExistence type="inferred from homology"/>
<evidence type="ECO:0000256" key="4">
    <source>
        <dbReference type="SAM" id="MobiDB-lite"/>
    </source>
</evidence>
<sequence>MIAQPQRSYKHLGARWLRNKGWQPAVSSDRNEPGQNSSQPNMETNPIDGVATNQGEDLLLNNNEDFDMHNGRMESDQEACRLRSKKGNVNISIHGKNKEKDILIGGNAEVVLYDNKKRKVGEQEDLKAWGSTMAGNFSSKIKQCNNDLKLLKGRQLIMGTLAVETESNVGSDVVYISLGLKGLGKGVMKLPRVLSLLSSLLEKSVQINELQLEATQAKDVLTIFHGLRAPSLSISQYIDRIFKYSGCSPSCFVVANIYLDRFLKNTDIHLTSLNVHRLLITSVMLAAKFMDDAFFNNAYYAKVGGVSTSELNRLEMRFLFTIDFRLQVSIETFGKYCSQLEKEAVEELQIEIERLRPFQACGIKEGWSNKDDSTCAPTIAR</sequence>
<evidence type="ECO:0000256" key="3">
    <source>
        <dbReference type="ARBA" id="ARBA00023306"/>
    </source>
</evidence>
<dbReference type="GO" id="GO:0019901">
    <property type="term" value="F:protein kinase binding"/>
    <property type="evidence" value="ECO:0007669"/>
    <property type="project" value="InterPro"/>
</dbReference>
<reference evidence="5 6" key="1">
    <citation type="journal article" date="2020" name="bioRxiv">
        <title>Sequence and annotation of 42 cannabis genomes reveals extensive copy number variation in cannabinoid synthesis and pathogen resistance genes.</title>
        <authorList>
            <person name="Mckernan K.J."/>
            <person name="Helbert Y."/>
            <person name="Kane L.T."/>
            <person name="Ebling H."/>
            <person name="Zhang L."/>
            <person name="Liu B."/>
            <person name="Eaton Z."/>
            <person name="Mclaughlin S."/>
            <person name="Kingan S."/>
            <person name="Baybayan P."/>
            <person name="Concepcion G."/>
            <person name="Jordan M."/>
            <person name="Riva A."/>
            <person name="Barbazuk W."/>
            <person name="Harkins T."/>
        </authorList>
    </citation>
    <scope>NUCLEOTIDE SEQUENCE [LARGE SCALE GENOMIC DNA]</scope>
    <source>
        <strain evidence="6">cv. Jamaican Lion 4</strain>
        <tissue evidence="5">Leaf</tissue>
    </source>
</reference>
<organism evidence="5 6">
    <name type="scientific">Cannabis sativa</name>
    <name type="common">Hemp</name>
    <name type="synonym">Marijuana</name>
    <dbReference type="NCBI Taxonomy" id="3483"/>
    <lineage>
        <taxon>Eukaryota</taxon>
        <taxon>Viridiplantae</taxon>
        <taxon>Streptophyta</taxon>
        <taxon>Embryophyta</taxon>
        <taxon>Tracheophyta</taxon>
        <taxon>Spermatophyta</taxon>
        <taxon>Magnoliopsida</taxon>
        <taxon>eudicotyledons</taxon>
        <taxon>Gunneridae</taxon>
        <taxon>Pentapetalae</taxon>
        <taxon>rosids</taxon>
        <taxon>fabids</taxon>
        <taxon>Rosales</taxon>
        <taxon>Cannabaceae</taxon>
        <taxon>Cannabis</taxon>
    </lineage>
</organism>
<evidence type="ECO:0000256" key="2">
    <source>
        <dbReference type="ARBA" id="ARBA00022618"/>
    </source>
</evidence>
<dbReference type="SUPFAM" id="SSF47954">
    <property type="entry name" value="Cyclin-like"/>
    <property type="match status" value="1"/>
</dbReference>
<evidence type="ECO:0000313" key="6">
    <source>
        <dbReference type="Proteomes" id="UP000583929"/>
    </source>
</evidence>
<protein>
    <recommendedName>
        <fullName evidence="7">Cyclin-P3-1</fullName>
    </recommendedName>
</protein>
<dbReference type="Gene3D" id="1.10.472.10">
    <property type="entry name" value="Cyclin-like"/>
    <property type="match status" value="1"/>
</dbReference>
<name>A0A7J6E180_CANSA</name>
<dbReference type="InterPro" id="IPR036915">
    <property type="entry name" value="Cyclin-like_sf"/>
</dbReference>
<dbReference type="Proteomes" id="UP000583929">
    <property type="component" value="Unassembled WGS sequence"/>
</dbReference>
<dbReference type="EMBL" id="JAATIQ010000533">
    <property type="protein sequence ID" value="KAF4352185.1"/>
    <property type="molecule type" value="Genomic_DNA"/>
</dbReference>
<gene>
    <name evidence="5" type="ORF">G4B88_019321</name>
</gene>
<keyword evidence="2" id="KW-0132">Cell division</keyword>
<dbReference type="CDD" id="cd20604">
    <property type="entry name" value="CYCLIN_AtCycU-like"/>
    <property type="match status" value="1"/>
</dbReference>
<dbReference type="GO" id="GO:0051301">
    <property type="term" value="P:cell division"/>
    <property type="evidence" value="ECO:0007669"/>
    <property type="project" value="UniProtKB-KW"/>
</dbReference>
<accession>A0A7J6E180</accession>
<dbReference type="AlphaFoldDB" id="A0A7J6E180"/>
<comment type="caution">
    <text evidence="5">The sequence shown here is derived from an EMBL/GenBank/DDBJ whole genome shotgun (WGS) entry which is preliminary data.</text>
</comment>
<keyword evidence="3" id="KW-0131">Cell cycle</keyword>
<evidence type="ECO:0008006" key="7">
    <source>
        <dbReference type="Google" id="ProtNLM"/>
    </source>
</evidence>
<keyword evidence="6" id="KW-1185">Reference proteome</keyword>
<dbReference type="Pfam" id="PF08613">
    <property type="entry name" value="Cyclin"/>
    <property type="match status" value="1"/>
</dbReference>
<feature type="region of interest" description="Disordered" evidence="4">
    <location>
        <begin position="20"/>
        <end position="53"/>
    </location>
</feature>
<dbReference type="PANTHER" id="PTHR15615">
    <property type="match status" value="1"/>
</dbReference>
<evidence type="ECO:0000256" key="1">
    <source>
        <dbReference type="ARBA" id="ARBA00007215"/>
    </source>
</evidence>
<evidence type="ECO:0000313" key="5">
    <source>
        <dbReference type="EMBL" id="KAF4352185.1"/>
    </source>
</evidence>
<dbReference type="PANTHER" id="PTHR15615:SF108">
    <property type="entry name" value="PROTEIN CNPPD1"/>
    <property type="match status" value="1"/>
</dbReference>